<gene>
    <name evidence="1" type="ORF">SAMN05444484_102322</name>
</gene>
<protein>
    <submittedName>
        <fullName evidence="1">OmpA family protein</fullName>
    </submittedName>
</protein>
<proteinExistence type="predicted"/>
<keyword evidence="2" id="KW-1185">Reference proteome</keyword>
<dbReference type="STRING" id="946677.SAMN05444484_102322"/>
<name>A0A1M7CW00_9FLAO</name>
<dbReference type="Gene3D" id="3.30.1330.60">
    <property type="entry name" value="OmpA-like domain"/>
    <property type="match status" value="1"/>
</dbReference>
<dbReference type="Proteomes" id="UP000184028">
    <property type="component" value="Unassembled WGS sequence"/>
</dbReference>
<accession>A0A1M7CW00</accession>
<reference evidence="2" key="1">
    <citation type="submission" date="2016-11" db="EMBL/GenBank/DDBJ databases">
        <authorList>
            <person name="Varghese N."/>
            <person name="Submissions S."/>
        </authorList>
    </citation>
    <scope>NUCLEOTIDE SEQUENCE [LARGE SCALE GENOMIC DNA]</scope>
    <source>
        <strain evidence="2">DSM 24724</strain>
    </source>
</reference>
<evidence type="ECO:0000313" key="2">
    <source>
        <dbReference type="Proteomes" id="UP000184028"/>
    </source>
</evidence>
<evidence type="ECO:0000313" key="1">
    <source>
        <dbReference type="EMBL" id="SHL71337.1"/>
    </source>
</evidence>
<organism evidence="1 2">
    <name type="scientific">Flavobacterium chilense</name>
    <dbReference type="NCBI Taxonomy" id="946677"/>
    <lineage>
        <taxon>Bacteria</taxon>
        <taxon>Pseudomonadati</taxon>
        <taxon>Bacteroidota</taxon>
        <taxon>Flavobacteriia</taxon>
        <taxon>Flavobacteriales</taxon>
        <taxon>Flavobacteriaceae</taxon>
        <taxon>Flavobacterium</taxon>
    </lineage>
</organism>
<sequence length="79" mass="9283">MQFEIRGHVCCTPEIYSDGIDKDTKERRLSWNRAKTVFYYLSSKKISKNRMSYQGCGNKFPLGKGDNLDRRVEFLITKI</sequence>
<dbReference type="AlphaFoldDB" id="A0A1M7CW00"/>
<dbReference type="SUPFAM" id="SSF103088">
    <property type="entry name" value="OmpA-like"/>
    <property type="match status" value="1"/>
</dbReference>
<dbReference type="EMBL" id="FRBT01000002">
    <property type="protein sequence ID" value="SHL71337.1"/>
    <property type="molecule type" value="Genomic_DNA"/>
</dbReference>
<dbReference type="InterPro" id="IPR036737">
    <property type="entry name" value="OmpA-like_sf"/>
</dbReference>